<proteinExistence type="predicted"/>
<comment type="caution">
    <text evidence="2">The sequence shown here is derived from an EMBL/GenBank/DDBJ whole genome shotgun (WGS) entry which is preliminary data.</text>
</comment>
<name>A0AAV4RRI8_CAEEX</name>
<evidence type="ECO:0000256" key="1">
    <source>
        <dbReference type="SAM" id="MobiDB-lite"/>
    </source>
</evidence>
<gene>
    <name evidence="2" type="ORF">CEXT_52431</name>
</gene>
<accession>A0AAV4RRI8</accession>
<evidence type="ECO:0000313" key="3">
    <source>
        <dbReference type="Proteomes" id="UP001054945"/>
    </source>
</evidence>
<sequence length="73" mass="7637">MSARGVRSADGIKSARCPSASGDKSASDVHLLMPQMVGGQLKGIKGMFSNVDIKIAPKCPGLDWVSRALQPVL</sequence>
<protein>
    <submittedName>
        <fullName evidence="2">Uncharacterized protein</fullName>
    </submittedName>
</protein>
<evidence type="ECO:0000313" key="2">
    <source>
        <dbReference type="EMBL" id="GIY23536.1"/>
    </source>
</evidence>
<organism evidence="2 3">
    <name type="scientific">Caerostris extrusa</name>
    <name type="common">Bark spider</name>
    <name type="synonym">Caerostris bankana</name>
    <dbReference type="NCBI Taxonomy" id="172846"/>
    <lineage>
        <taxon>Eukaryota</taxon>
        <taxon>Metazoa</taxon>
        <taxon>Ecdysozoa</taxon>
        <taxon>Arthropoda</taxon>
        <taxon>Chelicerata</taxon>
        <taxon>Arachnida</taxon>
        <taxon>Araneae</taxon>
        <taxon>Araneomorphae</taxon>
        <taxon>Entelegynae</taxon>
        <taxon>Araneoidea</taxon>
        <taxon>Araneidae</taxon>
        <taxon>Caerostris</taxon>
    </lineage>
</organism>
<dbReference type="AlphaFoldDB" id="A0AAV4RRI8"/>
<reference evidence="2 3" key="1">
    <citation type="submission" date="2021-06" db="EMBL/GenBank/DDBJ databases">
        <title>Caerostris extrusa draft genome.</title>
        <authorList>
            <person name="Kono N."/>
            <person name="Arakawa K."/>
        </authorList>
    </citation>
    <scope>NUCLEOTIDE SEQUENCE [LARGE SCALE GENOMIC DNA]</scope>
</reference>
<feature type="region of interest" description="Disordered" evidence="1">
    <location>
        <begin position="1"/>
        <end position="26"/>
    </location>
</feature>
<dbReference type="EMBL" id="BPLR01008285">
    <property type="protein sequence ID" value="GIY23536.1"/>
    <property type="molecule type" value="Genomic_DNA"/>
</dbReference>
<keyword evidence="3" id="KW-1185">Reference proteome</keyword>
<dbReference type="Proteomes" id="UP001054945">
    <property type="component" value="Unassembled WGS sequence"/>
</dbReference>